<feature type="domain" description="Reverse transcriptase Ty1/copia-type" evidence="1">
    <location>
        <begin position="21"/>
        <end position="120"/>
    </location>
</feature>
<comment type="caution">
    <text evidence="2">The sequence shown here is derived from an EMBL/GenBank/DDBJ whole genome shotgun (WGS) entry which is preliminary data.</text>
</comment>
<protein>
    <submittedName>
        <fullName evidence="2">Retrovirus-related Pol polyprotein from transposon TNT 1-94</fullName>
    </submittedName>
</protein>
<reference evidence="2" key="1">
    <citation type="journal article" date="2019" name="Sci. Rep.">
        <title>Draft genome of Tanacetum cinerariifolium, the natural source of mosquito coil.</title>
        <authorList>
            <person name="Yamashiro T."/>
            <person name="Shiraishi A."/>
            <person name="Satake H."/>
            <person name="Nakayama K."/>
        </authorList>
    </citation>
    <scope>NUCLEOTIDE SEQUENCE</scope>
</reference>
<proteinExistence type="predicted"/>
<evidence type="ECO:0000313" key="2">
    <source>
        <dbReference type="EMBL" id="GFA82926.1"/>
    </source>
</evidence>
<dbReference type="EMBL" id="BKCJ010495925">
    <property type="protein sequence ID" value="GFA82926.1"/>
    <property type="molecule type" value="Genomic_DNA"/>
</dbReference>
<sequence>MLDHSWIESMQYELNQFKRLDVWELTKRLIEINIIGVEWLWKNKTYTQNTFFSKSHLVAKGFCQEEGIDLEESFSPVARLKVVKMFMAYVANKKYTIYQIDVKISFLNGPLKEEVFVSQPD</sequence>
<name>A0A699KC62_TANCI</name>
<organism evidence="2">
    <name type="scientific">Tanacetum cinerariifolium</name>
    <name type="common">Dalmatian daisy</name>
    <name type="synonym">Chrysanthemum cinerariifolium</name>
    <dbReference type="NCBI Taxonomy" id="118510"/>
    <lineage>
        <taxon>Eukaryota</taxon>
        <taxon>Viridiplantae</taxon>
        <taxon>Streptophyta</taxon>
        <taxon>Embryophyta</taxon>
        <taxon>Tracheophyta</taxon>
        <taxon>Spermatophyta</taxon>
        <taxon>Magnoliopsida</taxon>
        <taxon>eudicotyledons</taxon>
        <taxon>Gunneridae</taxon>
        <taxon>Pentapetalae</taxon>
        <taxon>asterids</taxon>
        <taxon>campanulids</taxon>
        <taxon>Asterales</taxon>
        <taxon>Asteraceae</taxon>
        <taxon>Asteroideae</taxon>
        <taxon>Anthemideae</taxon>
        <taxon>Anthemidinae</taxon>
        <taxon>Tanacetum</taxon>
    </lineage>
</organism>
<dbReference type="InterPro" id="IPR013103">
    <property type="entry name" value="RVT_2"/>
</dbReference>
<evidence type="ECO:0000259" key="1">
    <source>
        <dbReference type="Pfam" id="PF07727"/>
    </source>
</evidence>
<dbReference type="AlphaFoldDB" id="A0A699KC62"/>
<accession>A0A699KC62</accession>
<dbReference type="Pfam" id="PF07727">
    <property type="entry name" value="RVT_2"/>
    <property type="match status" value="1"/>
</dbReference>
<gene>
    <name evidence="2" type="ORF">Tci_654898</name>
</gene>